<evidence type="ECO:0008006" key="5">
    <source>
        <dbReference type="Google" id="ProtNLM"/>
    </source>
</evidence>
<dbReference type="InterPro" id="IPR036875">
    <property type="entry name" value="Znf_CCHC_sf"/>
</dbReference>
<dbReference type="InterPro" id="IPR025724">
    <property type="entry name" value="GAG-pre-integrase_dom"/>
</dbReference>
<protein>
    <recommendedName>
        <fullName evidence="5">CCHC-type domain-containing protein</fullName>
    </recommendedName>
</protein>
<name>A0A4Y2NZ15_ARAVE</name>
<dbReference type="GO" id="GO:0003676">
    <property type="term" value="F:nucleic acid binding"/>
    <property type="evidence" value="ECO:0007669"/>
    <property type="project" value="InterPro"/>
</dbReference>
<dbReference type="SUPFAM" id="SSF57756">
    <property type="entry name" value="Retrovirus zinc finger-like domains"/>
    <property type="match status" value="1"/>
</dbReference>
<keyword evidence="4" id="KW-1185">Reference proteome</keyword>
<dbReference type="InterPro" id="IPR054722">
    <property type="entry name" value="PolX-like_BBD"/>
</dbReference>
<dbReference type="Pfam" id="PF22936">
    <property type="entry name" value="Pol_BBD"/>
    <property type="match status" value="1"/>
</dbReference>
<reference evidence="3 4" key="1">
    <citation type="journal article" date="2019" name="Sci. Rep.">
        <title>Orb-weaving spider Araneus ventricosus genome elucidates the spidroin gene catalogue.</title>
        <authorList>
            <person name="Kono N."/>
            <person name="Nakamura H."/>
            <person name="Ohtoshi R."/>
            <person name="Moran D.A.P."/>
            <person name="Shinohara A."/>
            <person name="Yoshida Y."/>
            <person name="Fujiwara M."/>
            <person name="Mori M."/>
            <person name="Tomita M."/>
            <person name="Arakawa K."/>
        </authorList>
    </citation>
    <scope>NUCLEOTIDE SEQUENCE [LARGE SCALE GENOMIC DNA]</scope>
</reference>
<accession>A0A4Y2NZ15</accession>
<feature type="domain" description="Retrovirus-related Pol polyprotein from transposon TNT 1-94-like beta-barrel" evidence="2">
    <location>
        <begin position="75"/>
        <end position="158"/>
    </location>
</feature>
<proteinExistence type="predicted"/>
<dbReference type="OrthoDB" id="1433762at2759"/>
<evidence type="ECO:0000313" key="4">
    <source>
        <dbReference type="Proteomes" id="UP000499080"/>
    </source>
</evidence>
<comment type="caution">
    <text evidence="3">The sequence shown here is derived from an EMBL/GenBank/DDBJ whole genome shotgun (WGS) entry which is preliminary data.</text>
</comment>
<dbReference type="PANTHER" id="PTHR47592:SF27">
    <property type="entry name" value="OS08G0421700 PROTEIN"/>
    <property type="match status" value="1"/>
</dbReference>
<dbReference type="PANTHER" id="PTHR47592">
    <property type="entry name" value="PBF68 PROTEIN"/>
    <property type="match status" value="1"/>
</dbReference>
<dbReference type="GO" id="GO:0008270">
    <property type="term" value="F:zinc ion binding"/>
    <property type="evidence" value="ECO:0007669"/>
    <property type="project" value="InterPro"/>
</dbReference>
<dbReference type="AlphaFoldDB" id="A0A4Y2NZ15"/>
<gene>
    <name evidence="3" type="ORF">AVEN_136813_1</name>
</gene>
<feature type="domain" description="GAG-pre-integrase" evidence="1">
    <location>
        <begin position="188"/>
        <end position="251"/>
    </location>
</feature>
<dbReference type="Pfam" id="PF13976">
    <property type="entry name" value="gag_pre-integrs"/>
    <property type="match status" value="1"/>
</dbReference>
<dbReference type="Gene3D" id="4.10.60.10">
    <property type="entry name" value="Zinc finger, CCHC-type"/>
    <property type="match status" value="1"/>
</dbReference>
<evidence type="ECO:0000259" key="2">
    <source>
        <dbReference type="Pfam" id="PF22936"/>
    </source>
</evidence>
<sequence>MKNTRNEKKFKNKSREIDKVKITCFSCRKKGLYARDCPSKSRGKANHVPERTKGPNYSAFSSEIKRTVERSEDQWILDSGASAHMIYNLNYFYSLSESTENEVICLGNDIELPVKGKGDVKIKKLIHGIWQEGEIHNVLHVPDLKKNLLPEGMIATKGMKIVKMQDYADIYNCENELFGTAVRSASNLYNMLFRTVTYPEVNISHKNNLKIWHERTGHTNLKALCEFSETGIMKNRMSQTKKGFFCEGCQYMTNNTEFHPIPWNTKLLNLEN</sequence>
<evidence type="ECO:0000259" key="1">
    <source>
        <dbReference type="Pfam" id="PF13976"/>
    </source>
</evidence>
<organism evidence="3 4">
    <name type="scientific">Araneus ventricosus</name>
    <name type="common">Orbweaver spider</name>
    <name type="synonym">Epeira ventricosa</name>
    <dbReference type="NCBI Taxonomy" id="182803"/>
    <lineage>
        <taxon>Eukaryota</taxon>
        <taxon>Metazoa</taxon>
        <taxon>Ecdysozoa</taxon>
        <taxon>Arthropoda</taxon>
        <taxon>Chelicerata</taxon>
        <taxon>Arachnida</taxon>
        <taxon>Araneae</taxon>
        <taxon>Araneomorphae</taxon>
        <taxon>Entelegynae</taxon>
        <taxon>Araneoidea</taxon>
        <taxon>Araneidae</taxon>
        <taxon>Araneus</taxon>
    </lineage>
</organism>
<evidence type="ECO:0000313" key="3">
    <source>
        <dbReference type="EMBL" id="GBN43026.1"/>
    </source>
</evidence>
<dbReference type="EMBL" id="BGPR01009905">
    <property type="protein sequence ID" value="GBN43026.1"/>
    <property type="molecule type" value="Genomic_DNA"/>
</dbReference>
<dbReference type="Proteomes" id="UP000499080">
    <property type="component" value="Unassembled WGS sequence"/>
</dbReference>